<proteinExistence type="predicted"/>
<name>A0AAV5T5W8_9BILA</name>
<evidence type="ECO:0000259" key="1">
    <source>
        <dbReference type="PROSITE" id="PS50097"/>
    </source>
</evidence>
<feature type="domain" description="BTB" evidence="1">
    <location>
        <begin position="36"/>
        <end position="95"/>
    </location>
</feature>
<comment type="caution">
    <text evidence="2">The sequence shown here is derived from an EMBL/GenBank/DDBJ whole genome shotgun (WGS) entry which is preliminary data.</text>
</comment>
<dbReference type="Proteomes" id="UP001432027">
    <property type="component" value="Unassembled WGS sequence"/>
</dbReference>
<keyword evidence="3" id="KW-1185">Reference proteome</keyword>
<dbReference type="SUPFAM" id="SSF54695">
    <property type="entry name" value="POZ domain"/>
    <property type="match status" value="1"/>
</dbReference>
<accession>A0AAV5T5W8</accession>
<gene>
    <name evidence="2" type="ORF">PENTCL1PPCAC_13147</name>
</gene>
<sequence length="149" mass="16979">APLEPSATKVTVEILMENDGESFARRPDVDPTLSNHDVILVVGGLRIPENKQVLSAQSSYFNSLFFGHFKESNQEEIELKDTDPDDFNQLLKMSYGISTEPSTVQNAIRYLMMADMFDLQIVKDRVHNFLLTTTRISIHRKVLIAEEHK</sequence>
<dbReference type="InterPro" id="IPR000210">
    <property type="entry name" value="BTB/POZ_dom"/>
</dbReference>
<evidence type="ECO:0000313" key="2">
    <source>
        <dbReference type="EMBL" id="GMS90972.1"/>
    </source>
</evidence>
<dbReference type="PANTHER" id="PTHR22744">
    <property type="entry name" value="HELIX LOOP HELIX PROTEIN 21-RELATED"/>
    <property type="match status" value="1"/>
</dbReference>
<feature type="non-terminal residue" evidence="2">
    <location>
        <position position="1"/>
    </location>
</feature>
<dbReference type="AlphaFoldDB" id="A0AAV5T5W8"/>
<evidence type="ECO:0000313" key="3">
    <source>
        <dbReference type="Proteomes" id="UP001432027"/>
    </source>
</evidence>
<feature type="non-terminal residue" evidence="2">
    <location>
        <position position="149"/>
    </location>
</feature>
<dbReference type="PANTHER" id="PTHR22744:SF14">
    <property type="entry name" value="BTB DOMAIN-CONTAINING PROTEIN-RELATED"/>
    <property type="match status" value="1"/>
</dbReference>
<dbReference type="PROSITE" id="PS50097">
    <property type="entry name" value="BTB"/>
    <property type="match status" value="1"/>
</dbReference>
<dbReference type="InterPro" id="IPR011333">
    <property type="entry name" value="SKP1/BTB/POZ_sf"/>
</dbReference>
<dbReference type="Gene3D" id="3.30.710.10">
    <property type="entry name" value="Potassium Channel Kv1.1, Chain A"/>
    <property type="match status" value="1"/>
</dbReference>
<reference evidence="2" key="1">
    <citation type="submission" date="2023-10" db="EMBL/GenBank/DDBJ databases">
        <title>Genome assembly of Pristionchus species.</title>
        <authorList>
            <person name="Yoshida K."/>
            <person name="Sommer R.J."/>
        </authorList>
    </citation>
    <scope>NUCLEOTIDE SEQUENCE</scope>
    <source>
        <strain evidence="2">RS0144</strain>
    </source>
</reference>
<protein>
    <recommendedName>
        <fullName evidence="1">BTB domain-containing protein</fullName>
    </recommendedName>
</protein>
<dbReference type="EMBL" id="BTSX01000003">
    <property type="protein sequence ID" value="GMS90972.1"/>
    <property type="molecule type" value="Genomic_DNA"/>
</dbReference>
<organism evidence="2 3">
    <name type="scientific">Pristionchus entomophagus</name>
    <dbReference type="NCBI Taxonomy" id="358040"/>
    <lineage>
        <taxon>Eukaryota</taxon>
        <taxon>Metazoa</taxon>
        <taxon>Ecdysozoa</taxon>
        <taxon>Nematoda</taxon>
        <taxon>Chromadorea</taxon>
        <taxon>Rhabditida</taxon>
        <taxon>Rhabditina</taxon>
        <taxon>Diplogasteromorpha</taxon>
        <taxon>Diplogasteroidea</taxon>
        <taxon>Neodiplogasteridae</taxon>
        <taxon>Pristionchus</taxon>
    </lineage>
</organism>
<dbReference type="Pfam" id="PF00651">
    <property type="entry name" value="BTB"/>
    <property type="match status" value="1"/>
</dbReference>
<dbReference type="SMART" id="SM00225">
    <property type="entry name" value="BTB"/>
    <property type="match status" value="1"/>
</dbReference>